<keyword evidence="1" id="KW-0812">Transmembrane</keyword>
<evidence type="ECO:0000313" key="2">
    <source>
        <dbReference type="EMBL" id="KYD04365.1"/>
    </source>
</evidence>
<dbReference type="STRING" id="81408.B4119_1492"/>
<reference evidence="2 3" key="1">
    <citation type="submission" date="2016-01" db="EMBL/GenBank/DDBJ databases">
        <title>Draft Genome Sequences of Seven Thermophilic Sporeformers Isolated from Foods.</title>
        <authorList>
            <person name="Berendsen E.M."/>
            <person name="Wells-Bennik M.H."/>
            <person name="Krawcyk A.O."/>
            <person name="De Jong A."/>
            <person name="Holsappel S."/>
            <person name="Eijlander R.T."/>
            <person name="Kuipers O.P."/>
        </authorList>
    </citation>
    <scope>NUCLEOTIDE SEQUENCE [LARGE SCALE GENOMIC DNA]</scope>
    <source>
        <strain evidence="2 3">B4119</strain>
    </source>
</reference>
<evidence type="ECO:0000313" key="3">
    <source>
        <dbReference type="Proteomes" id="UP000075455"/>
    </source>
</evidence>
<comment type="caution">
    <text evidence="2">The sequence shown here is derived from an EMBL/GenBank/DDBJ whole genome shotgun (WGS) entry which is preliminary data.</text>
</comment>
<dbReference type="AlphaFoldDB" id="A0A150KWA9"/>
<gene>
    <name evidence="2" type="ORF">B4119_1492</name>
</gene>
<proteinExistence type="predicted"/>
<protein>
    <submittedName>
        <fullName evidence="2">Uncharacterized protein</fullName>
    </submittedName>
</protein>
<evidence type="ECO:0000256" key="1">
    <source>
        <dbReference type="SAM" id="Phobius"/>
    </source>
</evidence>
<name>A0A150KWA9_9BACL</name>
<dbReference type="EMBL" id="LQYS01000135">
    <property type="protein sequence ID" value="KYD04365.1"/>
    <property type="molecule type" value="Genomic_DNA"/>
</dbReference>
<dbReference type="Proteomes" id="UP000075455">
    <property type="component" value="Unassembled WGS sequence"/>
</dbReference>
<accession>A0A150KWA9</accession>
<keyword evidence="1" id="KW-0472">Membrane</keyword>
<dbReference type="RefSeq" id="WP_061580377.1">
    <property type="nucleotide sequence ID" value="NZ_LQYS01000135.1"/>
</dbReference>
<organism evidence="2 3">
    <name type="scientific">Saccharococcus caldoxylosilyticus</name>
    <dbReference type="NCBI Taxonomy" id="81408"/>
    <lineage>
        <taxon>Bacteria</taxon>
        <taxon>Bacillati</taxon>
        <taxon>Bacillota</taxon>
        <taxon>Bacilli</taxon>
        <taxon>Bacillales</taxon>
        <taxon>Anoxybacillaceae</taxon>
        <taxon>Saccharococcus</taxon>
    </lineage>
</organism>
<dbReference type="PATRIC" id="fig|81408.3.peg.2247"/>
<feature type="transmembrane region" description="Helical" evidence="1">
    <location>
        <begin position="26"/>
        <end position="43"/>
    </location>
</feature>
<sequence>MIEKILDFVFGSYGRMVGDFYVEHQLLINTIVVGIALASKFYLKQRKPSTQSNLSVEAAESNEI</sequence>
<keyword evidence="1" id="KW-1133">Transmembrane helix</keyword>